<keyword evidence="5" id="KW-0067">ATP-binding</keyword>
<name>A0A6A5JX81_9PLEO</name>
<dbReference type="Proteomes" id="UP000800040">
    <property type="component" value="Unassembled WGS sequence"/>
</dbReference>
<dbReference type="EMBL" id="ML975502">
    <property type="protein sequence ID" value="KAF1828739.1"/>
    <property type="molecule type" value="Genomic_DNA"/>
</dbReference>
<evidence type="ECO:0000313" key="11">
    <source>
        <dbReference type="Proteomes" id="UP000800040"/>
    </source>
</evidence>
<dbReference type="PANTHER" id="PTHR12705:SF0">
    <property type="entry name" value="ORIGIN RECOGNITION COMPLEX SUBUNIT 5"/>
    <property type="match status" value="1"/>
</dbReference>
<dbReference type="InterPro" id="IPR027417">
    <property type="entry name" value="P-loop_NTPase"/>
</dbReference>
<evidence type="ECO:0000259" key="7">
    <source>
        <dbReference type="Pfam" id="PF13191"/>
    </source>
</evidence>
<evidence type="ECO:0000259" key="8">
    <source>
        <dbReference type="Pfam" id="PF14630"/>
    </source>
</evidence>
<feature type="domain" description="Orc1-like AAA ATPase" evidence="7">
    <location>
        <begin position="13"/>
        <end position="160"/>
    </location>
</feature>
<evidence type="ECO:0000313" key="10">
    <source>
        <dbReference type="EMBL" id="KAF1828739.1"/>
    </source>
</evidence>
<dbReference type="InterPro" id="IPR041664">
    <property type="entry name" value="AAA_16"/>
</dbReference>
<dbReference type="GO" id="GO:0003688">
    <property type="term" value="F:DNA replication origin binding"/>
    <property type="evidence" value="ECO:0007669"/>
    <property type="project" value="TreeGrafter"/>
</dbReference>
<reference evidence="10" key="1">
    <citation type="submission" date="2020-01" db="EMBL/GenBank/DDBJ databases">
        <authorList>
            <consortium name="DOE Joint Genome Institute"/>
            <person name="Haridas S."/>
            <person name="Albert R."/>
            <person name="Binder M."/>
            <person name="Bloem J."/>
            <person name="Labutti K."/>
            <person name="Salamov A."/>
            <person name="Andreopoulos B."/>
            <person name="Baker S.E."/>
            <person name="Barry K."/>
            <person name="Bills G."/>
            <person name="Bluhm B.H."/>
            <person name="Cannon C."/>
            <person name="Castanera R."/>
            <person name="Culley D.E."/>
            <person name="Daum C."/>
            <person name="Ezra D."/>
            <person name="Gonzalez J.B."/>
            <person name="Henrissat B."/>
            <person name="Kuo A."/>
            <person name="Liang C."/>
            <person name="Lipzen A."/>
            <person name="Lutzoni F."/>
            <person name="Magnuson J."/>
            <person name="Mondo S."/>
            <person name="Nolan M."/>
            <person name="Ohm R."/>
            <person name="Pangilinan J."/>
            <person name="Park H.-J."/>
            <person name="Ramirez L."/>
            <person name="Alfaro M."/>
            <person name="Sun H."/>
            <person name="Tritt A."/>
            <person name="Yoshinaga Y."/>
            <person name="Zwiers L.-H."/>
            <person name="Turgeon B.G."/>
            <person name="Goodwin S.B."/>
            <person name="Spatafora J.W."/>
            <person name="Crous P.W."/>
            <person name="Grigoriev I.V."/>
        </authorList>
    </citation>
    <scope>NUCLEOTIDE SEQUENCE</scope>
    <source>
        <strain evidence="10">P77</strain>
    </source>
</reference>
<proteinExistence type="inferred from homology"/>
<gene>
    <name evidence="10" type="ORF">BDW02DRAFT_574625</name>
</gene>
<evidence type="ECO:0000256" key="1">
    <source>
        <dbReference type="ARBA" id="ARBA00004123"/>
    </source>
</evidence>
<organism evidence="10 11">
    <name type="scientific">Decorospora gaudefroyi</name>
    <dbReference type="NCBI Taxonomy" id="184978"/>
    <lineage>
        <taxon>Eukaryota</taxon>
        <taxon>Fungi</taxon>
        <taxon>Dikarya</taxon>
        <taxon>Ascomycota</taxon>
        <taxon>Pezizomycotina</taxon>
        <taxon>Dothideomycetes</taxon>
        <taxon>Pleosporomycetidae</taxon>
        <taxon>Pleosporales</taxon>
        <taxon>Pleosporineae</taxon>
        <taxon>Pleosporaceae</taxon>
        <taxon>Decorospora</taxon>
    </lineage>
</organism>
<dbReference type="Pfam" id="PF14630">
    <property type="entry name" value="ORC5_C"/>
    <property type="match status" value="1"/>
</dbReference>
<dbReference type="OrthoDB" id="365981at2759"/>
<evidence type="ECO:0000256" key="4">
    <source>
        <dbReference type="ARBA" id="ARBA00022741"/>
    </source>
</evidence>
<dbReference type="Gene3D" id="3.40.50.300">
    <property type="entry name" value="P-loop containing nucleotide triphosphate hydrolases"/>
    <property type="match status" value="1"/>
</dbReference>
<dbReference type="Pfam" id="PF21639">
    <property type="entry name" value="ORC5_lid"/>
    <property type="match status" value="1"/>
</dbReference>
<dbReference type="InterPro" id="IPR047088">
    <property type="entry name" value="ORC5_C"/>
</dbReference>
<comment type="subcellular location">
    <subcellularLocation>
        <location evidence="1">Nucleus</location>
    </subcellularLocation>
</comment>
<dbReference type="Pfam" id="PF13191">
    <property type="entry name" value="AAA_16"/>
    <property type="match status" value="1"/>
</dbReference>
<protein>
    <submittedName>
        <fullName evidence="10">Origin recognition complex subunit Orc5</fullName>
    </submittedName>
</protein>
<dbReference type="AlphaFoldDB" id="A0A6A5JX81"/>
<keyword evidence="6" id="KW-0539">Nucleus</keyword>
<feature type="domain" description="Origin recognition complex subunit 5 C-terminal" evidence="8">
    <location>
        <begin position="322"/>
        <end position="468"/>
    </location>
</feature>
<comment type="similarity">
    <text evidence="2">Belongs to the ORC5 family.</text>
</comment>
<evidence type="ECO:0000259" key="9">
    <source>
        <dbReference type="Pfam" id="PF21639"/>
    </source>
</evidence>
<evidence type="ECO:0000256" key="5">
    <source>
        <dbReference type="ARBA" id="ARBA00022840"/>
    </source>
</evidence>
<dbReference type="InterPro" id="IPR020796">
    <property type="entry name" value="ORC5"/>
</dbReference>
<accession>A0A6A5JX81</accession>
<dbReference type="SUPFAM" id="SSF52540">
    <property type="entry name" value="P-loop containing nucleoside triphosphate hydrolases"/>
    <property type="match status" value="1"/>
</dbReference>
<keyword evidence="11" id="KW-1185">Reference proteome</keyword>
<feature type="domain" description="ORC5 lid" evidence="9">
    <location>
        <begin position="227"/>
        <end position="286"/>
    </location>
</feature>
<dbReference type="GO" id="GO:0005664">
    <property type="term" value="C:nuclear origin of replication recognition complex"/>
    <property type="evidence" value="ECO:0007669"/>
    <property type="project" value="TreeGrafter"/>
</dbReference>
<sequence length="473" mass="52629">MLPEEIITQLNAEFQCRDQQIRHLTALYSAHPPSPPSLNLYGLTATGKSSILRSYFHLARIPHAVINVRECITARHLLERIVAASLDAVEEADDGGKIDRRPYARTENLSALCVNMAKLLEGREKFVLVLDAVDKLREGGGTLIAALGRLGETIPSLALILTTTLPLAPSVLHSSSTAFLHFPPYTRSELLTILGAQPLKIFSTPPSLDQFPDYTPDLAAEDDAWLWSRFLQAVYDSLSKHTGRDLISFRTCATRLWRPFVEPVVAGQFGTRDFSRLMVNRRHLFQVEDWVLHRIINTAGPDDDMTTAAAKKKAPNVHVHALPYYTTHILIAAYLASYNPSRTDVTYFMKHTDKRKNKRRAPSAASFSVTGKRTGAKHRKISRHLLTPSPFTLDRLLAIFRALLEGTVPQVADLYTQIATLSSMRLLVRAGIGSNDVLEAGTRWRVGFGWEFARALGRSVNLEVGEYLVGGVD</sequence>
<keyword evidence="3" id="KW-0235">DNA replication</keyword>
<dbReference type="GO" id="GO:0006270">
    <property type="term" value="P:DNA replication initiation"/>
    <property type="evidence" value="ECO:0007669"/>
    <property type="project" value="TreeGrafter"/>
</dbReference>
<evidence type="ECO:0000256" key="2">
    <source>
        <dbReference type="ARBA" id="ARBA00006269"/>
    </source>
</evidence>
<keyword evidence="4" id="KW-0547">Nucleotide-binding</keyword>
<evidence type="ECO:0000256" key="3">
    <source>
        <dbReference type="ARBA" id="ARBA00022705"/>
    </source>
</evidence>
<evidence type="ECO:0000256" key="6">
    <source>
        <dbReference type="ARBA" id="ARBA00023242"/>
    </source>
</evidence>
<dbReference type="PANTHER" id="PTHR12705">
    <property type="entry name" value="ORIGIN RECOGNITION COMPLEX SUBUNIT 5"/>
    <property type="match status" value="1"/>
</dbReference>
<dbReference type="InterPro" id="IPR048866">
    <property type="entry name" value="ORC5_lid"/>
</dbReference>